<dbReference type="KEGG" id="cmik:PMARG_ME00301"/>
<dbReference type="GO" id="GO:0042167">
    <property type="term" value="P:heme catabolic process"/>
    <property type="evidence" value="ECO:0007669"/>
    <property type="project" value="TreeGrafter"/>
</dbReference>
<evidence type="ECO:0000256" key="8">
    <source>
        <dbReference type="ARBA" id="ARBA00022827"/>
    </source>
</evidence>
<dbReference type="GO" id="GO:0000166">
    <property type="term" value="F:nucleotide binding"/>
    <property type="evidence" value="ECO:0007669"/>
    <property type="project" value="UniProtKB-KW"/>
</dbReference>
<evidence type="ECO:0000256" key="11">
    <source>
        <dbReference type="ARBA" id="ARBA00029856"/>
    </source>
</evidence>
<dbReference type="CDD" id="cd06195">
    <property type="entry name" value="FNR1"/>
    <property type="match status" value="1"/>
</dbReference>
<organism evidence="17 18">
    <name type="scientific">Candidatus Mikella endobia</name>
    <dbReference type="NCBI Taxonomy" id="1778264"/>
    <lineage>
        <taxon>Bacteria</taxon>
        <taxon>Pseudomonadati</taxon>
        <taxon>Pseudomonadota</taxon>
        <taxon>Gammaproteobacteria</taxon>
        <taxon>Enterobacterales</taxon>
        <taxon>Enterobacteriaceae</taxon>
        <taxon>Candidatus Mikella</taxon>
    </lineage>
</organism>
<dbReference type="EMBL" id="LN999831">
    <property type="protein sequence ID" value="CUX96051.1"/>
    <property type="molecule type" value="Genomic_DNA"/>
</dbReference>
<dbReference type="InterPro" id="IPR051930">
    <property type="entry name" value="FNR_type-1"/>
</dbReference>
<evidence type="ECO:0000256" key="7">
    <source>
        <dbReference type="ARBA" id="ARBA00022741"/>
    </source>
</evidence>
<evidence type="ECO:0000313" key="17">
    <source>
        <dbReference type="EMBL" id="CUX96051.1"/>
    </source>
</evidence>
<gene>
    <name evidence="17" type="primary">fpr</name>
    <name evidence="17" type="ORF">PMARG_ME00301</name>
</gene>
<dbReference type="InterPro" id="IPR001433">
    <property type="entry name" value="OxRdtase_FAD/NAD-bd"/>
</dbReference>
<dbReference type="Gene3D" id="2.40.30.10">
    <property type="entry name" value="Translation factors"/>
    <property type="match status" value="1"/>
</dbReference>
<keyword evidence="6" id="KW-0285">Flavoprotein</keyword>
<evidence type="ECO:0000256" key="12">
    <source>
        <dbReference type="ARBA" id="ARBA00030000"/>
    </source>
</evidence>
<dbReference type="SUPFAM" id="SSF52343">
    <property type="entry name" value="Ferredoxin reductase-like, C-terminal NADP-linked domain"/>
    <property type="match status" value="1"/>
</dbReference>
<dbReference type="PANTHER" id="PTHR47878">
    <property type="entry name" value="OXIDOREDUCTASE FAD/NAD(P)-BINDING DOMAIN PROTEIN"/>
    <property type="match status" value="1"/>
</dbReference>
<dbReference type="RefSeq" id="WP_067569579.1">
    <property type="nucleotide sequence ID" value="NZ_LN999831.1"/>
</dbReference>
<dbReference type="InterPro" id="IPR008333">
    <property type="entry name" value="Cbr1-like_FAD-bd_dom"/>
</dbReference>
<evidence type="ECO:0000256" key="10">
    <source>
        <dbReference type="ARBA" id="ARBA00023002"/>
    </source>
</evidence>
<evidence type="ECO:0000256" key="3">
    <source>
        <dbReference type="ARBA" id="ARBA00012872"/>
    </source>
</evidence>
<dbReference type="InterPro" id="IPR033892">
    <property type="entry name" value="FNR_bac"/>
</dbReference>
<proteinExistence type="inferred from homology"/>
<comment type="catalytic activity">
    <reaction evidence="14">
        <text>reduced [flavodoxin] + NADP(+) = oxidized [flavodoxin] + NADPH + 2 H(+)</text>
        <dbReference type="Rhea" id="RHEA:50756"/>
        <dbReference type="Rhea" id="RHEA-COMP:10622"/>
        <dbReference type="Rhea" id="RHEA-COMP:10623"/>
        <dbReference type="ChEBI" id="CHEBI:15378"/>
        <dbReference type="ChEBI" id="CHEBI:57618"/>
        <dbReference type="ChEBI" id="CHEBI:57783"/>
        <dbReference type="ChEBI" id="CHEBI:58210"/>
        <dbReference type="ChEBI" id="CHEBI:58349"/>
        <dbReference type="EC" id="1.19.1.1"/>
    </reaction>
</comment>
<reference evidence="18" key="1">
    <citation type="submission" date="2016-01" db="EMBL/GenBank/DDBJ databases">
        <authorList>
            <person name="Husnik F."/>
        </authorList>
    </citation>
    <scope>NUCLEOTIDE SEQUENCE [LARGE SCALE GENOMIC DNA]</scope>
</reference>
<evidence type="ECO:0000256" key="13">
    <source>
        <dbReference type="ARBA" id="ARBA00030173"/>
    </source>
</evidence>
<evidence type="ECO:0000256" key="15">
    <source>
        <dbReference type="ARBA" id="ARBA00047776"/>
    </source>
</evidence>
<evidence type="ECO:0000256" key="9">
    <source>
        <dbReference type="ARBA" id="ARBA00022857"/>
    </source>
</evidence>
<evidence type="ECO:0000256" key="6">
    <source>
        <dbReference type="ARBA" id="ARBA00022630"/>
    </source>
</evidence>
<dbReference type="InterPro" id="IPR039261">
    <property type="entry name" value="FNR_nucleotide-bd"/>
</dbReference>
<name>A0A143WR08_9ENTR</name>
<dbReference type="EC" id="1.18.1.2" evidence="4"/>
<evidence type="ECO:0000256" key="14">
    <source>
        <dbReference type="ARBA" id="ARBA00047271"/>
    </source>
</evidence>
<evidence type="ECO:0000256" key="5">
    <source>
        <dbReference type="ARBA" id="ARBA00020327"/>
    </source>
</evidence>
<evidence type="ECO:0000256" key="4">
    <source>
        <dbReference type="ARBA" id="ARBA00013223"/>
    </source>
</evidence>
<evidence type="ECO:0000256" key="2">
    <source>
        <dbReference type="ARBA" id="ARBA00008312"/>
    </source>
</evidence>
<keyword evidence="10 17" id="KW-0560">Oxidoreductase</keyword>
<keyword evidence="9" id="KW-0521">NADP</keyword>
<evidence type="ECO:0000259" key="16">
    <source>
        <dbReference type="PROSITE" id="PS51384"/>
    </source>
</evidence>
<dbReference type="STRING" id="1778264.PMARG_ME00301"/>
<dbReference type="EC" id="1.19.1.1" evidence="3"/>
<dbReference type="OrthoDB" id="9784483at2"/>
<dbReference type="GO" id="GO:0034599">
    <property type="term" value="P:cellular response to oxidative stress"/>
    <property type="evidence" value="ECO:0007669"/>
    <property type="project" value="TreeGrafter"/>
</dbReference>
<sequence length="248" mass="28125">MATWVTGNVVQIKHWRDGLFSLIVHAPIYPFTAGQFTKIGMNINGNKIQRAYSYVNAPQNSNLEFYLIAVPNGKLSQALHKLQSGNQIMITKEAAGLFVLNKIPPCQNLWMIATGTAIGPYLSILEHGKELERFKRIILIYAVRFVHNLNYLPQMLKLQHRYNDKLQIQIIISQEKVPGYLMGRIPTLIANGSLELAVDLNLNAKNSHVMICGNPNMIVDTQQLLNNSRGMRKNSKYNPGHITIENYW</sequence>
<dbReference type="SUPFAM" id="SSF63380">
    <property type="entry name" value="Riboflavin synthase domain-like"/>
    <property type="match status" value="1"/>
</dbReference>
<keyword evidence="7" id="KW-0547">Nucleotide-binding</keyword>
<dbReference type="GO" id="GO:0004324">
    <property type="term" value="F:ferredoxin-NADP+ reductase activity"/>
    <property type="evidence" value="ECO:0007669"/>
    <property type="project" value="UniProtKB-EC"/>
</dbReference>
<keyword evidence="8" id="KW-0274">FAD</keyword>
<accession>A0A143WR08</accession>
<comment type="cofactor">
    <cofactor evidence="1">
        <name>FAD</name>
        <dbReference type="ChEBI" id="CHEBI:57692"/>
    </cofactor>
</comment>
<dbReference type="AlphaFoldDB" id="A0A143WR08"/>
<dbReference type="Pfam" id="PF00175">
    <property type="entry name" value="NAD_binding_1"/>
    <property type="match status" value="1"/>
</dbReference>
<dbReference type="Pfam" id="PF00970">
    <property type="entry name" value="FAD_binding_6"/>
    <property type="match status" value="1"/>
</dbReference>
<keyword evidence="18" id="KW-1185">Reference proteome</keyword>
<dbReference type="InterPro" id="IPR017938">
    <property type="entry name" value="Riboflavin_synthase-like_b-brl"/>
</dbReference>
<evidence type="ECO:0000256" key="1">
    <source>
        <dbReference type="ARBA" id="ARBA00001974"/>
    </source>
</evidence>
<dbReference type="PANTHER" id="PTHR47878:SF1">
    <property type="entry name" value="FLAVODOXIN_FERREDOXIN--NADP REDUCTASE"/>
    <property type="match status" value="1"/>
</dbReference>
<dbReference type="Proteomes" id="UP000095697">
    <property type="component" value="Chromosome I"/>
</dbReference>
<comment type="similarity">
    <text evidence="2">Belongs to the ferredoxin--NADP reductase type 1 family.</text>
</comment>
<feature type="domain" description="FAD-binding FR-type" evidence="16">
    <location>
        <begin position="2"/>
        <end position="101"/>
    </location>
</feature>
<evidence type="ECO:0000313" key="18">
    <source>
        <dbReference type="Proteomes" id="UP000095697"/>
    </source>
</evidence>
<comment type="catalytic activity">
    <reaction evidence="15">
        <text>2 reduced [2Fe-2S]-[ferredoxin] + NADP(+) + H(+) = 2 oxidized [2Fe-2S]-[ferredoxin] + NADPH</text>
        <dbReference type="Rhea" id="RHEA:20125"/>
        <dbReference type="Rhea" id="RHEA-COMP:10000"/>
        <dbReference type="Rhea" id="RHEA-COMP:10001"/>
        <dbReference type="ChEBI" id="CHEBI:15378"/>
        <dbReference type="ChEBI" id="CHEBI:33737"/>
        <dbReference type="ChEBI" id="CHEBI:33738"/>
        <dbReference type="ChEBI" id="CHEBI:57783"/>
        <dbReference type="ChEBI" id="CHEBI:58349"/>
        <dbReference type="EC" id="1.18.1.2"/>
    </reaction>
</comment>
<dbReference type="Gene3D" id="3.40.50.80">
    <property type="entry name" value="Nucleotide-binding domain of ferredoxin-NADP reductase (FNR) module"/>
    <property type="match status" value="1"/>
</dbReference>
<dbReference type="PROSITE" id="PS51384">
    <property type="entry name" value="FAD_FR"/>
    <property type="match status" value="1"/>
</dbReference>
<dbReference type="InterPro" id="IPR017927">
    <property type="entry name" value="FAD-bd_FR_type"/>
</dbReference>
<dbReference type="PATRIC" id="fig|1778264.3.peg.269"/>
<dbReference type="NCBIfam" id="NF008178">
    <property type="entry name" value="PRK10926.1"/>
    <property type="match status" value="1"/>
</dbReference>
<protein>
    <recommendedName>
        <fullName evidence="5">Flavodoxin/ferredoxin--NADP reductase</fullName>
        <ecNumber evidence="4">1.18.1.2</ecNumber>
        <ecNumber evidence="3">1.19.1.1</ecNumber>
    </recommendedName>
    <alternativeName>
        <fullName evidence="13">Ferredoxin (flavodoxin):NADP(+) oxidoreductase</fullName>
    </alternativeName>
    <alternativeName>
        <fullName evidence="11">Ferredoxin--NADP reductase</fullName>
    </alternativeName>
    <alternativeName>
        <fullName evidence="12">Flavodoxin--NADP reductase</fullName>
    </alternativeName>
</protein>